<evidence type="ECO:0000259" key="5">
    <source>
        <dbReference type="PROSITE" id="PS50111"/>
    </source>
</evidence>
<dbReference type="SUPFAM" id="SSF58104">
    <property type="entry name" value="Methyl-accepting chemotaxis protein (MCP) signaling domain"/>
    <property type="match status" value="1"/>
</dbReference>
<evidence type="ECO:0000256" key="4">
    <source>
        <dbReference type="SAM" id="Phobius"/>
    </source>
</evidence>
<dbReference type="EMBL" id="UFUZ01000001">
    <property type="protein sequence ID" value="SUX27551.1"/>
    <property type="molecule type" value="Genomic_DNA"/>
</dbReference>
<evidence type="ECO:0000256" key="3">
    <source>
        <dbReference type="SAM" id="Coils"/>
    </source>
</evidence>
<dbReference type="SMART" id="SM00283">
    <property type="entry name" value="MA"/>
    <property type="match status" value="1"/>
</dbReference>
<evidence type="ECO:0000256" key="1">
    <source>
        <dbReference type="ARBA" id="ARBA00023224"/>
    </source>
</evidence>
<dbReference type="InterPro" id="IPR004089">
    <property type="entry name" value="MCPsignal_dom"/>
</dbReference>
<evidence type="ECO:0000256" key="2">
    <source>
        <dbReference type="PROSITE-ProRule" id="PRU00284"/>
    </source>
</evidence>
<feature type="transmembrane region" description="Helical" evidence="4">
    <location>
        <begin position="12"/>
        <end position="31"/>
    </location>
</feature>
<dbReference type="AlphaFoldDB" id="A0A381EKL3"/>
<accession>A0A381EKL3</accession>
<keyword evidence="4" id="KW-0472">Membrane</keyword>
<keyword evidence="4" id="KW-1133">Transmembrane helix</keyword>
<feature type="coiled-coil region" evidence="3">
    <location>
        <begin position="74"/>
        <end position="108"/>
    </location>
</feature>
<keyword evidence="3" id="KW-0175">Coiled coil</keyword>
<evidence type="ECO:0000313" key="6">
    <source>
        <dbReference type="EMBL" id="SUX27551.1"/>
    </source>
</evidence>
<dbReference type="GO" id="GO:0007165">
    <property type="term" value="P:signal transduction"/>
    <property type="evidence" value="ECO:0007669"/>
    <property type="project" value="UniProtKB-KW"/>
</dbReference>
<dbReference type="PROSITE" id="PS50111">
    <property type="entry name" value="CHEMOTAXIS_TRANSDUC_2"/>
    <property type="match status" value="1"/>
</dbReference>
<keyword evidence="1 2" id="KW-0807">Transducer</keyword>
<dbReference type="Pfam" id="PF00015">
    <property type="entry name" value="MCPsignal"/>
    <property type="match status" value="1"/>
</dbReference>
<dbReference type="Gene3D" id="1.10.287.950">
    <property type="entry name" value="Methyl-accepting chemotaxis protein"/>
    <property type="match status" value="1"/>
</dbReference>
<sequence>MLKNLGISAKLYLSFSFIIIIMLLVAFFSIAKVNFLDNALRITTDRNALISRQAINYRGSVHDRSILVRDVLLINNDRTDLEQTLAKIRKLEEDYDRADKVLIDILNRVGDANEKAMYEDISKTNAITKKLYEEIINQVITKGNKTAATELLLDEARAKFILWLAQINKLIDYEETSSQKLTNESLKEIGSFGVTMLSIVGVALVFALLIAYFIVSYIKKSVGGEPNEVNRIITEVTNGNLTQKINTDYSKSILYVVGKMQEQLRNIVEQMLYTSKNLNEKVDLAVEHFVETEKSVIIQGQTSRESAQKIKEISQKTQNVSQIALETEQNSKDTTKICENNKKSAEDTASQMEFIADNSSKISQQINLLDEHAKNIGTSTELISEITEQTNLLALNAAIEAARAGEVGRGFAVVADEIRKLAEKTGSATEQIAMINKKIQEETLATVGAIEESIPLISQGKALSEGVRDSVEIIFNQANDSLIKAQEVNKEVAEQVNLMNEIEEKINFVASISEQTQKAVGESRDSIMELKKLSDNLQRKIEIFKL</sequence>
<dbReference type="PANTHER" id="PTHR32089:SF112">
    <property type="entry name" value="LYSOZYME-LIKE PROTEIN-RELATED"/>
    <property type="match status" value="1"/>
</dbReference>
<gene>
    <name evidence="6" type="primary">mcp4_5</name>
    <name evidence="6" type="ORF">NCTC12264_01800</name>
</gene>
<dbReference type="Proteomes" id="UP000254161">
    <property type="component" value="Unassembled WGS sequence"/>
</dbReference>
<reference evidence="6 7" key="1">
    <citation type="submission" date="2018-06" db="EMBL/GenBank/DDBJ databases">
        <authorList>
            <consortium name="Pathogen Informatics"/>
            <person name="Doyle S."/>
        </authorList>
    </citation>
    <scope>NUCLEOTIDE SEQUENCE [LARGE SCALE GENOMIC DNA]</scope>
    <source>
        <strain evidence="6 7">NCTC12264</strain>
    </source>
</reference>
<dbReference type="InterPro" id="IPR024478">
    <property type="entry name" value="HlyB_4HB_MCP"/>
</dbReference>
<feature type="domain" description="Methyl-accepting transducer" evidence="5">
    <location>
        <begin position="274"/>
        <end position="510"/>
    </location>
</feature>
<dbReference type="RefSeq" id="WP_115631091.1">
    <property type="nucleotide sequence ID" value="NZ_UFUZ01000001.1"/>
</dbReference>
<organism evidence="6 7">
    <name type="scientific">Campylobacter upsaliensis</name>
    <dbReference type="NCBI Taxonomy" id="28080"/>
    <lineage>
        <taxon>Bacteria</taxon>
        <taxon>Pseudomonadati</taxon>
        <taxon>Campylobacterota</taxon>
        <taxon>Epsilonproteobacteria</taxon>
        <taxon>Campylobacterales</taxon>
        <taxon>Campylobacteraceae</taxon>
        <taxon>Campylobacter</taxon>
    </lineage>
</organism>
<keyword evidence="4" id="KW-0812">Transmembrane</keyword>
<evidence type="ECO:0000313" key="7">
    <source>
        <dbReference type="Proteomes" id="UP000254161"/>
    </source>
</evidence>
<proteinExistence type="predicted"/>
<feature type="transmembrane region" description="Helical" evidence="4">
    <location>
        <begin position="189"/>
        <end position="215"/>
    </location>
</feature>
<dbReference type="Pfam" id="PF12729">
    <property type="entry name" value="4HB_MCP_1"/>
    <property type="match status" value="1"/>
</dbReference>
<dbReference type="PANTHER" id="PTHR32089">
    <property type="entry name" value="METHYL-ACCEPTING CHEMOTAXIS PROTEIN MCPB"/>
    <property type="match status" value="1"/>
</dbReference>
<name>A0A381EKL3_CAMUP</name>
<dbReference type="GO" id="GO:0016020">
    <property type="term" value="C:membrane"/>
    <property type="evidence" value="ECO:0007669"/>
    <property type="project" value="InterPro"/>
</dbReference>
<protein>
    <submittedName>
        <fullName evidence="6">Methyl-accepting chemotaxis protein, putative</fullName>
    </submittedName>
</protein>